<accession>A0A1R2BAX0</accession>
<dbReference type="InterPro" id="IPR036273">
    <property type="entry name" value="CRAL/TRIO_N_dom_sf"/>
</dbReference>
<feature type="compositionally biased region" description="Basic residues" evidence="1">
    <location>
        <begin position="343"/>
        <end position="360"/>
    </location>
</feature>
<dbReference type="SMART" id="SM00516">
    <property type="entry name" value="SEC14"/>
    <property type="match status" value="1"/>
</dbReference>
<reference evidence="3 4" key="1">
    <citation type="submission" date="2016-11" db="EMBL/GenBank/DDBJ databases">
        <title>The macronuclear genome of Stentor coeruleus: a giant cell with tiny introns.</title>
        <authorList>
            <person name="Slabodnick M."/>
            <person name="Ruby J.G."/>
            <person name="Reiff S.B."/>
            <person name="Swart E.C."/>
            <person name="Gosai S."/>
            <person name="Prabakaran S."/>
            <person name="Witkowska E."/>
            <person name="Larue G.E."/>
            <person name="Fisher S."/>
            <person name="Freeman R.M."/>
            <person name="Gunawardena J."/>
            <person name="Chu W."/>
            <person name="Stover N.A."/>
            <person name="Gregory B.D."/>
            <person name="Nowacki M."/>
            <person name="Derisi J."/>
            <person name="Roy S.W."/>
            <person name="Marshall W.F."/>
            <person name="Sood P."/>
        </authorList>
    </citation>
    <scope>NUCLEOTIDE SEQUENCE [LARGE SCALE GENOMIC DNA]</scope>
    <source>
        <strain evidence="3">WM001</strain>
    </source>
</reference>
<sequence>MDEQDLDRIIASCHPPPDILAYNPPYEVLFHAKGKHPQRNIFKNQVFSEKELEKLRRLKDEIKKQKLQLPKDWDDSDLLKFVYGANFKTRGAFKALKSCLASYSDVFPEDYMLIYSKIYEILLTGPLYMHGRDCHYRPLLIMNFAKFDLKKYTFEQYLQAACFVLEFASKHMLFPGKVENWMCISDIGYRGLSDLPLNTLRKITQVLQDVFKCRLAYSAMINTPKTIYFIYSCLKPFLDPVTIDKISIAKGNVATNIIKYFNPYQVEERYGGKSPNLNVFWPPVFPNYPVALDDYDEIKPLEKKNVEKYNEPESAPFEMHSQEIIDVEEINNAMDEEILNTDRKKKSKKSKKSKRRKNKKIKETLSDIEPGDINLENIEPLRSSPQSEKNQTQELMFSPNENIIDEINREVHSEPIEEQADPNEMLIDTTQNTTMCSLDIGLGQKCVIS</sequence>
<name>A0A1R2BAX0_9CILI</name>
<gene>
    <name evidence="3" type="ORF">SteCoe_27301</name>
</gene>
<dbReference type="EMBL" id="MPUH01000787">
    <property type="protein sequence ID" value="OMJ73919.1"/>
    <property type="molecule type" value="Genomic_DNA"/>
</dbReference>
<organism evidence="3 4">
    <name type="scientific">Stentor coeruleus</name>
    <dbReference type="NCBI Taxonomy" id="5963"/>
    <lineage>
        <taxon>Eukaryota</taxon>
        <taxon>Sar</taxon>
        <taxon>Alveolata</taxon>
        <taxon>Ciliophora</taxon>
        <taxon>Postciliodesmatophora</taxon>
        <taxon>Heterotrichea</taxon>
        <taxon>Heterotrichida</taxon>
        <taxon>Stentoridae</taxon>
        <taxon>Stentor</taxon>
    </lineage>
</organism>
<comment type="caution">
    <text evidence="3">The sequence shown here is derived from an EMBL/GenBank/DDBJ whole genome shotgun (WGS) entry which is preliminary data.</text>
</comment>
<dbReference type="InterPro" id="IPR036865">
    <property type="entry name" value="CRAL-TRIO_dom_sf"/>
</dbReference>
<dbReference type="Gene3D" id="3.40.525.10">
    <property type="entry name" value="CRAL-TRIO lipid binding domain"/>
    <property type="match status" value="1"/>
</dbReference>
<evidence type="ECO:0000313" key="4">
    <source>
        <dbReference type="Proteomes" id="UP000187209"/>
    </source>
</evidence>
<dbReference type="CDD" id="cd00170">
    <property type="entry name" value="SEC14"/>
    <property type="match status" value="1"/>
</dbReference>
<dbReference type="PROSITE" id="PS50191">
    <property type="entry name" value="CRAL_TRIO"/>
    <property type="match status" value="1"/>
</dbReference>
<dbReference type="Proteomes" id="UP000187209">
    <property type="component" value="Unassembled WGS sequence"/>
</dbReference>
<dbReference type="SUPFAM" id="SSF52087">
    <property type="entry name" value="CRAL/TRIO domain"/>
    <property type="match status" value="1"/>
</dbReference>
<protein>
    <recommendedName>
        <fullName evidence="2">CRAL-TRIO domain-containing protein</fullName>
    </recommendedName>
</protein>
<evidence type="ECO:0000259" key="2">
    <source>
        <dbReference type="PROSITE" id="PS50191"/>
    </source>
</evidence>
<dbReference type="AlphaFoldDB" id="A0A1R2BAX0"/>
<dbReference type="SUPFAM" id="SSF46938">
    <property type="entry name" value="CRAL/TRIO N-terminal domain"/>
    <property type="match status" value="1"/>
</dbReference>
<proteinExistence type="predicted"/>
<dbReference type="Pfam" id="PF00650">
    <property type="entry name" value="CRAL_TRIO"/>
    <property type="match status" value="1"/>
</dbReference>
<feature type="domain" description="CRAL-TRIO" evidence="2">
    <location>
        <begin position="117"/>
        <end position="278"/>
    </location>
</feature>
<dbReference type="OrthoDB" id="75724at2759"/>
<dbReference type="PANTHER" id="PTHR46818:SF1">
    <property type="entry name" value="CHROMOSOME UNDETERMINED SCAFFOLD_125, WHOLE GENOME SHOTGUN SEQUENCE"/>
    <property type="match status" value="1"/>
</dbReference>
<keyword evidence="4" id="KW-1185">Reference proteome</keyword>
<evidence type="ECO:0000256" key="1">
    <source>
        <dbReference type="SAM" id="MobiDB-lite"/>
    </source>
</evidence>
<feature type="region of interest" description="Disordered" evidence="1">
    <location>
        <begin position="336"/>
        <end position="365"/>
    </location>
</feature>
<evidence type="ECO:0000313" key="3">
    <source>
        <dbReference type="EMBL" id="OMJ73919.1"/>
    </source>
</evidence>
<dbReference type="InterPro" id="IPR001251">
    <property type="entry name" value="CRAL-TRIO_dom"/>
</dbReference>
<dbReference type="PANTHER" id="PTHR46818">
    <property type="entry name" value="DOMAIN-CONTAINING PROTEIN, PUTATIVE-RELATED"/>
    <property type="match status" value="1"/>
</dbReference>